<comment type="caution">
    <text evidence="2">The sequence shown here is derived from an EMBL/GenBank/DDBJ whole genome shotgun (WGS) entry which is preliminary data.</text>
</comment>
<comment type="similarity">
    <text evidence="1">Belongs to the WXG100 family.</text>
</comment>
<accession>A0A7Y9J756</accession>
<evidence type="ECO:0000313" key="2">
    <source>
        <dbReference type="EMBL" id="NYD37686.1"/>
    </source>
</evidence>
<dbReference type="EMBL" id="JACCBN010000001">
    <property type="protein sequence ID" value="NYD37686.1"/>
    <property type="molecule type" value="Genomic_DNA"/>
</dbReference>
<evidence type="ECO:0000256" key="1">
    <source>
        <dbReference type="RuleBase" id="RU362001"/>
    </source>
</evidence>
<organism evidence="2 3">
    <name type="scientific">Actinomycetospora corticicola</name>
    <dbReference type="NCBI Taxonomy" id="663602"/>
    <lineage>
        <taxon>Bacteria</taxon>
        <taxon>Bacillati</taxon>
        <taxon>Actinomycetota</taxon>
        <taxon>Actinomycetes</taxon>
        <taxon>Pseudonocardiales</taxon>
        <taxon>Pseudonocardiaceae</taxon>
        <taxon>Actinomycetospora</taxon>
    </lineage>
</organism>
<dbReference type="InterPro" id="IPR036689">
    <property type="entry name" value="ESAT-6-like_sf"/>
</dbReference>
<dbReference type="Gene3D" id="1.10.287.1060">
    <property type="entry name" value="ESAT-6-like"/>
    <property type="match status" value="1"/>
</dbReference>
<dbReference type="NCBIfam" id="TIGR03930">
    <property type="entry name" value="WXG100_ESAT6"/>
    <property type="match status" value="1"/>
</dbReference>
<gene>
    <name evidence="2" type="ORF">BJ983_003788</name>
</gene>
<dbReference type="InterPro" id="IPR010310">
    <property type="entry name" value="T7SS_ESAT-6-like"/>
</dbReference>
<dbReference type="Proteomes" id="UP000535890">
    <property type="component" value="Unassembled WGS sequence"/>
</dbReference>
<name>A0A7Y9J756_9PSEU</name>
<dbReference type="AlphaFoldDB" id="A0A7Y9J756"/>
<reference evidence="2 3" key="1">
    <citation type="submission" date="2020-07" db="EMBL/GenBank/DDBJ databases">
        <title>Sequencing the genomes of 1000 actinobacteria strains.</title>
        <authorList>
            <person name="Klenk H.-P."/>
        </authorList>
    </citation>
    <scope>NUCLEOTIDE SEQUENCE [LARGE SCALE GENOMIC DNA]</scope>
    <source>
        <strain evidence="2 3">DSM 45772</strain>
    </source>
</reference>
<dbReference type="SUPFAM" id="SSF140453">
    <property type="entry name" value="EsxAB dimer-like"/>
    <property type="match status" value="1"/>
</dbReference>
<sequence>MAGQFGTETQLMQGAGQHVLEVRDQITAQLAQLRGQLVPLEATWRGDASVAFSQLMARWNDDANRINAALGAIAESVQASAVGYRAAEDEVAASTSRIGRALG</sequence>
<protein>
    <recommendedName>
        <fullName evidence="1">ESAT-6-like protein</fullName>
    </recommendedName>
</protein>
<dbReference type="RefSeq" id="WP_179795237.1">
    <property type="nucleotide sequence ID" value="NZ_BAABHP010000025.1"/>
</dbReference>
<evidence type="ECO:0000313" key="3">
    <source>
        <dbReference type="Proteomes" id="UP000535890"/>
    </source>
</evidence>
<dbReference type="Pfam" id="PF06013">
    <property type="entry name" value="WXG100"/>
    <property type="match status" value="1"/>
</dbReference>
<keyword evidence="3" id="KW-1185">Reference proteome</keyword>
<proteinExistence type="inferred from homology"/>